<protein>
    <submittedName>
        <fullName evidence="1">Phosphotransferase</fullName>
    </submittedName>
</protein>
<name>A0AAE3NMU5_9RHOB</name>
<dbReference type="AlphaFoldDB" id="A0AAE3NMU5"/>
<dbReference type="Proteomes" id="UP001220964">
    <property type="component" value="Unassembled WGS sequence"/>
</dbReference>
<evidence type="ECO:0000313" key="1">
    <source>
        <dbReference type="EMBL" id="MDF0600828.1"/>
    </source>
</evidence>
<dbReference type="InterPro" id="IPR011009">
    <property type="entry name" value="Kinase-like_dom_sf"/>
</dbReference>
<comment type="caution">
    <text evidence="1">The sequence shown here is derived from an EMBL/GenBank/DDBJ whole genome shotgun (WGS) entry which is preliminary data.</text>
</comment>
<reference evidence="1" key="1">
    <citation type="submission" date="2023-03" db="EMBL/GenBank/DDBJ databases">
        <title>Multiphase analysis and comparison of six strains from genera Psychromarinibacter, Lutimaribacter, and Maritimibacter, including a novel species: Psychromarinibacter sediminicola sp. nov.</title>
        <authorList>
            <person name="Wang Y.-H."/>
            <person name="Ye M.-Q."/>
            <person name="Du Z.-J."/>
        </authorList>
    </citation>
    <scope>NUCLEOTIDE SEQUENCE</scope>
    <source>
        <strain evidence="1">C21-152</strain>
    </source>
</reference>
<organism evidence="1 2">
    <name type="scientific">Psychromarinibacter sediminicola</name>
    <dbReference type="NCBI Taxonomy" id="3033385"/>
    <lineage>
        <taxon>Bacteria</taxon>
        <taxon>Pseudomonadati</taxon>
        <taxon>Pseudomonadota</taxon>
        <taxon>Alphaproteobacteria</taxon>
        <taxon>Rhodobacterales</taxon>
        <taxon>Paracoccaceae</taxon>
        <taxon>Psychromarinibacter</taxon>
    </lineage>
</organism>
<dbReference type="SUPFAM" id="SSF56112">
    <property type="entry name" value="Protein kinase-like (PK-like)"/>
    <property type="match status" value="1"/>
</dbReference>
<dbReference type="RefSeq" id="WP_275566969.1">
    <property type="nucleotide sequence ID" value="NZ_JARGYC010000018.1"/>
</dbReference>
<proteinExistence type="predicted"/>
<evidence type="ECO:0000313" key="2">
    <source>
        <dbReference type="Proteomes" id="UP001220964"/>
    </source>
</evidence>
<accession>A0AAE3NMU5</accession>
<sequence length="254" mass="28243">MAVLRELAGDITKAVGINHLDVEPMARSASNMTMLLRGGGQVFFAKIYTDADLNALDANLRYDREKEILSQRWPVPTPTMVYSADVERVIVTREVPGHGFKHFMDEGRTLEALGMMARWIAGFHASADPQPRDETLWDHFSQYEELEGNAAFADLRGLLQSVPLTEYVLTKGDCTAHNFKFNENGAIGLDFEGAAYRAKEYDLVSMIRGLASLTGESIEAMTDVVVQQYATVRDIDDQEATKAAVRALVEVTDY</sequence>
<keyword evidence="2" id="KW-1185">Reference proteome</keyword>
<dbReference type="EMBL" id="JARGYC010000018">
    <property type="protein sequence ID" value="MDF0600828.1"/>
    <property type="molecule type" value="Genomic_DNA"/>
</dbReference>
<gene>
    <name evidence="1" type="ORF">P1J78_08805</name>
</gene>